<dbReference type="GO" id="GO:0006040">
    <property type="term" value="P:amino sugar metabolic process"/>
    <property type="evidence" value="ECO:0007669"/>
    <property type="project" value="InterPro"/>
</dbReference>
<keyword evidence="4" id="KW-1185">Reference proteome</keyword>
<evidence type="ECO:0000313" key="3">
    <source>
        <dbReference type="EMBL" id="PRX48353.1"/>
    </source>
</evidence>
<dbReference type="GO" id="GO:0005524">
    <property type="term" value="F:ATP binding"/>
    <property type="evidence" value="ECO:0007669"/>
    <property type="project" value="UniProtKB-UniRule"/>
</dbReference>
<evidence type="ECO:0000256" key="1">
    <source>
        <dbReference type="HAMAP-Rule" id="MF_01270"/>
    </source>
</evidence>
<feature type="region of interest" description="Disordered" evidence="2">
    <location>
        <begin position="367"/>
        <end position="389"/>
    </location>
</feature>
<dbReference type="AlphaFoldDB" id="A0A2T0LWF2"/>
<dbReference type="NCBIfam" id="NF007146">
    <property type="entry name" value="PRK09585.2-6"/>
    <property type="match status" value="1"/>
</dbReference>
<keyword evidence="1" id="KW-0547">Nucleotide-binding</keyword>
<feature type="binding site" evidence="1">
    <location>
        <begin position="16"/>
        <end position="23"/>
    </location>
    <ligand>
        <name>ATP</name>
        <dbReference type="ChEBI" id="CHEBI:30616"/>
    </ligand>
</feature>
<name>A0A2T0LWF2_9PSEU</name>
<dbReference type="GO" id="GO:0016301">
    <property type="term" value="F:kinase activity"/>
    <property type="evidence" value="ECO:0007669"/>
    <property type="project" value="UniProtKB-KW"/>
</dbReference>
<dbReference type="Pfam" id="PF03702">
    <property type="entry name" value="AnmK"/>
    <property type="match status" value="1"/>
</dbReference>
<keyword evidence="1" id="KW-0067">ATP-binding</keyword>
<sequence>MAHSRSALRVAGLLSGTSIDGIDVAVADLRATGDELVLTPLGHRELPYPERLREALLAALPPGPCTAEQLTRLDTGVGQAFAEAAVTGITELADGRADLVASLGQTVYHWVEDGRARGTLQLGQPAWIAERTGLPVVADLRARDVAAGGHGAPLAGTLDALWLRTLADGEGAPVGGLNLGGIANLTVVRPEGPVLAYDTGPGNALLDAAAARVTGGARHSDVDGALAARGTVREDLLARLLADPYYAAAPPKSTGKEHFHAEYLRAATEGLPAVADTDLLTTLTELTAVTVGRECARHGVRTVVASGGGVRNPALMRALARHVTVAPSADLGLPAEAKEAYLTAVLGWLTWHGLPGNLPAATGAAGPRPLGSITPGAEPLRLPAPSPTAISRLRVANRTRTR</sequence>
<comment type="catalytic activity">
    <reaction evidence="1">
        <text>1,6-anhydro-N-acetyl-beta-muramate + ATP + H2O = N-acetyl-D-muramate 6-phosphate + ADP + H(+)</text>
        <dbReference type="Rhea" id="RHEA:24952"/>
        <dbReference type="ChEBI" id="CHEBI:15377"/>
        <dbReference type="ChEBI" id="CHEBI:15378"/>
        <dbReference type="ChEBI" id="CHEBI:30616"/>
        <dbReference type="ChEBI" id="CHEBI:58690"/>
        <dbReference type="ChEBI" id="CHEBI:58722"/>
        <dbReference type="ChEBI" id="CHEBI:456216"/>
        <dbReference type="EC" id="2.7.1.170"/>
    </reaction>
</comment>
<accession>A0A2T0LWF2</accession>
<organism evidence="3 4">
    <name type="scientific">Prauserella shujinwangii</name>
    <dbReference type="NCBI Taxonomy" id="1453103"/>
    <lineage>
        <taxon>Bacteria</taxon>
        <taxon>Bacillati</taxon>
        <taxon>Actinomycetota</taxon>
        <taxon>Actinomycetes</taxon>
        <taxon>Pseudonocardiales</taxon>
        <taxon>Pseudonocardiaceae</taxon>
        <taxon>Prauserella</taxon>
    </lineage>
</organism>
<dbReference type="InterPro" id="IPR005338">
    <property type="entry name" value="Anhydro_N_Ac-Mur_kinase"/>
</dbReference>
<comment type="caution">
    <text evidence="3">The sequence shown here is derived from an EMBL/GenBank/DDBJ whole genome shotgun (WGS) entry which is preliminary data.</text>
</comment>
<keyword evidence="1" id="KW-0808">Transferase</keyword>
<dbReference type="SUPFAM" id="SSF53067">
    <property type="entry name" value="Actin-like ATPase domain"/>
    <property type="match status" value="1"/>
</dbReference>
<evidence type="ECO:0000256" key="2">
    <source>
        <dbReference type="SAM" id="MobiDB-lite"/>
    </source>
</evidence>
<gene>
    <name evidence="1" type="primary">anmK</name>
    <name evidence="3" type="ORF">B0I33_104169</name>
</gene>
<proteinExistence type="inferred from homology"/>
<dbReference type="GO" id="GO:0009254">
    <property type="term" value="P:peptidoglycan turnover"/>
    <property type="evidence" value="ECO:0007669"/>
    <property type="project" value="UniProtKB-UniRule"/>
</dbReference>
<dbReference type="HAMAP" id="MF_01270">
    <property type="entry name" value="AnhMurNAc_kinase"/>
    <property type="match status" value="1"/>
</dbReference>
<evidence type="ECO:0000313" key="4">
    <source>
        <dbReference type="Proteomes" id="UP000238362"/>
    </source>
</evidence>
<dbReference type="Gene3D" id="3.30.420.40">
    <property type="match status" value="2"/>
</dbReference>
<dbReference type="UniPathway" id="UPA00343"/>
<dbReference type="GO" id="GO:0097175">
    <property type="term" value="P:1,6-anhydro-N-acetyl-beta-muramic acid catabolic process"/>
    <property type="evidence" value="ECO:0007669"/>
    <property type="project" value="UniProtKB-UniRule"/>
</dbReference>
<protein>
    <recommendedName>
        <fullName evidence="1">Anhydro-N-acetylmuramic acid kinase</fullName>
        <ecNumber evidence="1">2.7.1.170</ecNumber>
    </recommendedName>
    <alternativeName>
        <fullName evidence="1">AnhMurNAc kinase</fullName>
    </alternativeName>
</protein>
<keyword evidence="1" id="KW-0119">Carbohydrate metabolism</keyword>
<dbReference type="PANTHER" id="PTHR30605:SF0">
    <property type="entry name" value="ANHYDRO-N-ACETYLMURAMIC ACID KINASE"/>
    <property type="match status" value="1"/>
</dbReference>
<dbReference type="Proteomes" id="UP000238362">
    <property type="component" value="Unassembled WGS sequence"/>
</dbReference>
<dbReference type="PANTHER" id="PTHR30605">
    <property type="entry name" value="ANHYDRO-N-ACETYLMURAMIC ACID KINASE"/>
    <property type="match status" value="1"/>
</dbReference>
<dbReference type="UniPathway" id="UPA00544"/>
<dbReference type="RefSeq" id="WP_106178448.1">
    <property type="nucleotide sequence ID" value="NZ_PVNH01000004.1"/>
</dbReference>
<keyword evidence="1 3" id="KW-0418">Kinase</keyword>
<dbReference type="EMBL" id="PVNH01000004">
    <property type="protein sequence ID" value="PRX48353.1"/>
    <property type="molecule type" value="Genomic_DNA"/>
</dbReference>
<comment type="similarity">
    <text evidence="1">Belongs to the anhydro-N-acetylmuramic acid kinase family.</text>
</comment>
<dbReference type="GO" id="GO:0016773">
    <property type="term" value="F:phosphotransferase activity, alcohol group as acceptor"/>
    <property type="evidence" value="ECO:0007669"/>
    <property type="project" value="UniProtKB-UniRule"/>
</dbReference>
<dbReference type="OrthoDB" id="9763949at2"/>
<dbReference type="EC" id="2.7.1.170" evidence="1"/>
<comment type="function">
    <text evidence="1">Catalyzes the specific phosphorylation of 1,6-anhydro-N-acetylmuramic acid (anhMurNAc) with the simultaneous cleavage of the 1,6-anhydro ring, generating MurNAc-6-P. Is required for the utilization of anhMurNAc either imported from the medium or derived from its own cell wall murein, and thus plays a role in cell wall recycling.</text>
</comment>
<comment type="pathway">
    <text evidence="1">Amino-sugar metabolism; 1,6-anhydro-N-acetylmuramate degradation.</text>
</comment>
<dbReference type="InterPro" id="IPR043129">
    <property type="entry name" value="ATPase_NBD"/>
</dbReference>
<comment type="pathway">
    <text evidence="1">Cell wall biogenesis; peptidoglycan recycling.</text>
</comment>
<reference evidence="3 4" key="1">
    <citation type="submission" date="2018-03" db="EMBL/GenBank/DDBJ databases">
        <title>Genomic Encyclopedia of Type Strains, Phase III (KMG-III): the genomes of soil and plant-associated and newly described type strains.</title>
        <authorList>
            <person name="Whitman W."/>
        </authorList>
    </citation>
    <scope>NUCLEOTIDE SEQUENCE [LARGE SCALE GENOMIC DNA]</scope>
    <source>
        <strain evidence="3 4">CGMCC 4.7125</strain>
    </source>
</reference>